<evidence type="ECO:0000313" key="4">
    <source>
        <dbReference type="EMBL" id="CAL6017592.1"/>
    </source>
</evidence>
<feature type="domain" description="Tetratricopeptide repeat protein 21A/21B C-terminal ARM" evidence="2">
    <location>
        <begin position="1432"/>
        <end position="1616"/>
    </location>
</feature>
<protein>
    <recommendedName>
        <fullName evidence="2">Tetratricopeptide repeat protein 21A/21B C-terminal ARM domain-containing protein</fullName>
    </recommendedName>
</protein>
<comment type="caution">
    <text evidence="3">The sequence shown here is derived from an EMBL/GenBank/DDBJ whole genome shotgun (WGS) entry which is preliminary data.</text>
</comment>
<dbReference type="PANTHER" id="PTHR14699:SF0">
    <property type="entry name" value="TETRATRICOPEPTIDE REPEAT PROTEIN 21 HOMOLOG"/>
    <property type="match status" value="1"/>
</dbReference>
<dbReference type="Proteomes" id="UP001642409">
    <property type="component" value="Unassembled WGS sequence"/>
</dbReference>
<dbReference type="SMART" id="SM00028">
    <property type="entry name" value="TPR"/>
    <property type="match status" value="4"/>
</dbReference>
<reference evidence="4 5" key="2">
    <citation type="submission" date="2024-07" db="EMBL/GenBank/DDBJ databases">
        <authorList>
            <person name="Akdeniz Z."/>
        </authorList>
    </citation>
    <scope>NUCLEOTIDE SEQUENCE [LARGE SCALE GENOMIC DNA]</scope>
</reference>
<dbReference type="PANTHER" id="PTHR14699">
    <property type="entry name" value="STI2 PROTEIN-RELATED"/>
    <property type="match status" value="1"/>
</dbReference>
<dbReference type="InterPro" id="IPR040364">
    <property type="entry name" value="TTC21A/TTC21B"/>
</dbReference>
<keyword evidence="5" id="KW-1185">Reference proteome</keyword>
<dbReference type="InterPro" id="IPR056834">
    <property type="entry name" value="ARM_TT21_C"/>
</dbReference>
<dbReference type="InterPro" id="IPR019734">
    <property type="entry name" value="TPR_rpt"/>
</dbReference>
<organism evidence="3">
    <name type="scientific">Hexamita inflata</name>
    <dbReference type="NCBI Taxonomy" id="28002"/>
    <lineage>
        <taxon>Eukaryota</taxon>
        <taxon>Metamonada</taxon>
        <taxon>Diplomonadida</taxon>
        <taxon>Hexamitidae</taxon>
        <taxon>Hexamitinae</taxon>
        <taxon>Hexamita</taxon>
    </lineage>
</organism>
<dbReference type="EMBL" id="CATOUU010000675">
    <property type="protein sequence ID" value="CAI9940451.1"/>
    <property type="molecule type" value="Genomic_DNA"/>
</dbReference>
<sequence>MEEFCAIMCHHCILGEFGYVQQLLTQLAPKFLDQDTVKILKQVLNLALNSSSDLSVFAAFDSFDPLPDLIQYLYLNQFQVKETHKLFVLFQNLHFQAANPSTVILAFICCAIYDLKTFVEIFEKNADSETINYLLRIAHLVLNTKNISVTKKNNLGTGGNGSNCFRIYGDYLEKRFLNEQFDFEEMKIHSPMLFKIMHDQIIIQQNETLMGYFKNVSGSVSDITKGTFNNELQKLLLMLSAAAFEDEVAATTAVKMYFQAMNVRIGKICLKQQEQRVISVMIQIARSYTTIGMLKALCEYIELSYDCQKCKQIHLLLAYLTGIIAIVESDKNKAEKAAQHFGDIFNRYLPTSDEIQLSVNGFILKTEDIYLLVQAMLGESSNNVYNTLKDIADEDKTFTVAISDLIQNQALKCDSMLESFANLCSDKVLQTELCSQQAEISYGNKHKDTLTALMVCKFCQNGLSQRSIDNSTLQAIKNTFDLLIQSSVSSTVIRTTRLLIYQNLSLYDQMLKEASDITAFSMSQYSQCISAQELLVFAQTAAQLYRHDVASNYSSQALIMEPSLQNSVEYQLISAQICSAKGEFLGAAAQLQQVLNKQTQLLGDNIKNPDLIPLRIHLALTRIKSGEMLGFQALNDLQKAYPVEYLMNKMTMSIKNPQYIGMHVAIQRARAYLYILRQAGAYNDLPPVEEQRNNFMFEHAILFIEYQQVVKKYVEYNNTVFYQSSNPVCINYIAQNYGLCPIDHITDIFATSLKPPNEKMKQYIKQNDIKTQTAIQLITPYLQYSQDAIDVLSRVQLLFMNNKLAYVNCFMYQDEGASSNKISDLANAYLAIGDSKKAEIYYTKSIEVAEKVIKTQNLPDYTDRILVSFLVLLKSRALSKCHRFKESRSVLENLFNKQFCKKVTPEMNPVQKMNTEAAQIMYGLICTEYMKFLIKCREYEALNQIIDSALANCIAQFQLNEASKADAIRQPIAIVYLIIQLYRAKAELIKLGKIQIKNKYQERQQLLEKAAFWCENNMLAKVSRLMPANIDLQIKLQSSVFSMHQSTTNVEHLGAKEQIGIKAVVNQTEIKVDLAEVFMEQTNLNIVDFLSQDSQQLSTTQKQLIKQANEYAKQSLKGKSARALTICSIYSLLVEMNTEQAKKHAELAKSIEKSSDIINVIQKFIDRKVAQQENSEDDAQEAPAADSFTQLVNLLQKQNTVDILDKLLFEACRVKNIKTIINALFTEQAETIEETFTLGEEMDLEQLNNMNNKTLQPVTKQSALLFLAKGMLSLKIGRIQEGLRNIMVAANSQNLPDQYKARCLYLLGSTYINPSRSPLFGYTSSLTGKQQSAVTLQKRAMNNNVVVVDNMVDVVNDDDSQVPEMSVINQRDEDIQEAQLILTSMDQLSQAKVKEADVLVEVLRAQICIGMYKQICDKIQRSTLDGKKMDKRLEDEMKNQMAEAAETLHQLLKDNSKQQTLILYTLGLLYTHLKNQPKARSSFQAGAKYNSFENTDWIGVDASAQCSMALADQYMMIGKIANALSSLDEVLKLDKCQVTVYEMYGICMEKEAAFTDAVKHYETAWILSKGSPSVAYRLAYNYLKANRFRDAVFMCQMALNEWPGFNKLRTEVLFKAEAQLRRVHSVNEKDVVVKLSKQDENQNEEEDDENVETI</sequence>
<evidence type="ECO:0000256" key="1">
    <source>
        <dbReference type="ARBA" id="ARBA00010935"/>
    </source>
</evidence>
<comment type="similarity">
    <text evidence="1">Belongs to the TTC21 family.</text>
</comment>
<dbReference type="Pfam" id="PF25063">
    <property type="entry name" value="ARM_TT21_C"/>
    <property type="match status" value="1"/>
</dbReference>
<accession>A0AA86U5S5</accession>
<dbReference type="EMBL" id="CAXDID020000078">
    <property type="protein sequence ID" value="CAL6017592.1"/>
    <property type="molecule type" value="Genomic_DNA"/>
</dbReference>
<evidence type="ECO:0000313" key="5">
    <source>
        <dbReference type="Proteomes" id="UP001642409"/>
    </source>
</evidence>
<gene>
    <name evidence="4" type="ORF">HINF_LOCUS26068</name>
    <name evidence="3" type="ORF">HINF_LOCUS28096</name>
</gene>
<dbReference type="GO" id="GO:0061512">
    <property type="term" value="P:protein localization to cilium"/>
    <property type="evidence" value="ECO:0007669"/>
    <property type="project" value="TreeGrafter"/>
</dbReference>
<proteinExistence type="inferred from homology"/>
<dbReference type="InterPro" id="IPR011990">
    <property type="entry name" value="TPR-like_helical_dom_sf"/>
</dbReference>
<dbReference type="GO" id="GO:0005929">
    <property type="term" value="C:cilium"/>
    <property type="evidence" value="ECO:0007669"/>
    <property type="project" value="GOC"/>
</dbReference>
<evidence type="ECO:0000259" key="2">
    <source>
        <dbReference type="Pfam" id="PF25063"/>
    </source>
</evidence>
<name>A0AA86U5S5_9EUKA</name>
<dbReference type="GO" id="GO:0035721">
    <property type="term" value="P:intraciliary retrograde transport"/>
    <property type="evidence" value="ECO:0007669"/>
    <property type="project" value="TreeGrafter"/>
</dbReference>
<dbReference type="GO" id="GO:0030991">
    <property type="term" value="C:intraciliary transport particle A"/>
    <property type="evidence" value="ECO:0007669"/>
    <property type="project" value="TreeGrafter"/>
</dbReference>
<dbReference type="Gene3D" id="1.25.40.10">
    <property type="entry name" value="Tetratricopeptide repeat domain"/>
    <property type="match status" value="1"/>
</dbReference>
<evidence type="ECO:0000313" key="3">
    <source>
        <dbReference type="EMBL" id="CAI9940451.1"/>
    </source>
</evidence>
<reference evidence="3" key="1">
    <citation type="submission" date="2023-06" db="EMBL/GenBank/DDBJ databases">
        <authorList>
            <person name="Kurt Z."/>
        </authorList>
    </citation>
    <scope>NUCLEOTIDE SEQUENCE</scope>
</reference>
<dbReference type="SUPFAM" id="SSF48452">
    <property type="entry name" value="TPR-like"/>
    <property type="match status" value="1"/>
</dbReference>